<evidence type="ECO:0000313" key="2">
    <source>
        <dbReference type="Proteomes" id="UP000193411"/>
    </source>
</evidence>
<accession>A0A1Y2H648</accession>
<sequence length="182" mass="19785">MDKHLASFAKAKGDPSIPPNTAATQAITSGQFPAYSGPGCNKVGKSAQGAIGDPFKWLDQVISIGRNVQDPGVINLKRLAPAKLDCMTSALILAYKNSLSDEELVQQFLKDIAPFARVKLIHAHLSVAAQPNKSVGSFLNEYIDASRPHWSLGLDKDDDSWMAIPALKVYAVSFFLGHYHMY</sequence>
<protein>
    <submittedName>
        <fullName evidence="1">Uncharacterized protein</fullName>
    </submittedName>
</protein>
<dbReference type="EMBL" id="MCFL01000179">
    <property type="protein sequence ID" value="ORZ29471.1"/>
    <property type="molecule type" value="Genomic_DNA"/>
</dbReference>
<gene>
    <name evidence="1" type="ORF">BCR44DRAFT_1505933</name>
</gene>
<dbReference type="Proteomes" id="UP000193411">
    <property type="component" value="Unassembled WGS sequence"/>
</dbReference>
<reference evidence="1 2" key="1">
    <citation type="submission" date="2016-07" db="EMBL/GenBank/DDBJ databases">
        <title>Pervasive Adenine N6-methylation of Active Genes in Fungi.</title>
        <authorList>
            <consortium name="DOE Joint Genome Institute"/>
            <person name="Mondo S.J."/>
            <person name="Dannebaum R.O."/>
            <person name="Kuo R.C."/>
            <person name="Labutti K."/>
            <person name="Haridas S."/>
            <person name="Kuo A."/>
            <person name="Salamov A."/>
            <person name="Ahrendt S.R."/>
            <person name="Lipzen A."/>
            <person name="Sullivan W."/>
            <person name="Andreopoulos W.B."/>
            <person name="Clum A."/>
            <person name="Lindquist E."/>
            <person name="Daum C."/>
            <person name="Ramamoorthy G.K."/>
            <person name="Gryganskyi A."/>
            <person name="Culley D."/>
            <person name="Magnuson J.K."/>
            <person name="James T.Y."/>
            <person name="O'Malley M.A."/>
            <person name="Stajich J.E."/>
            <person name="Spatafora J.W."/>
            <person name="Visel A."/>
            <person name="Grigoriev I.V."/>
        </authorList>
    </citation>
    <scope>NUCLEOTIDE SEQUENCE [LARGE SCALE GENOMIC DNA]</scope>
    <source>
        <strain evidence="1 2">PL171</strain>
    </source>
</reference>
<proteinExistence type="predicted"/>
<keyword evidence="2" id="KW-1185">Reference proteome</keyword>
<dbReference type="AlphaFoldDB" id="A0A1Y2H648"/>
<comment type="caution">
    <text evidence="1">The sequence shown here is derived from an EMBL/GenBank/DDBJ whole genome shotgun (WGS) entry which is preliminary data.</text>
</comment>
<organism evidence="1 2">
    <name type="scientific">Catenaria anguillulae PL171</name>
    <dbReference type="NCBI Taxonomy" id="765915"/>
    <lineage>
        <taxon>Eukaryota</taxon>
        <taxon>Fungi</taxon>
        <taxon>Fungi incertae sedis</taxon>
        <taxon>Blastocladiomycota</taxon>
        <taxon>Blastocladiomycetes</taxon>
        <taxon>Blastocladiales</taxon>
        <taxon>Catenariaceae</taxon>
        <taxon>Catenaria</taxon>
    </lineage>
</organism>
<name>A0A1Y2H648_9FUNG</name>
<evidence type="ECO:0000313" key="1">
    <source>
        <dbReference type="EMBL" id="ORZ29471.1"/>
    </source>
</evidence>